<sequence length="92" mass="9995">MPLLPGKKNIGHNIQVEEKSGAPHDQAVAIALREANIKSENTCHPNGGELDAAMNLKPTPGVNPFEHPESLKPFNPFPEENKNKPVAQDKNP</sequence>
<name>A0A5E4PGD6_9COXI</name>
<gene>
    <name evidence="2" type="ORF">AQUSIP_13200</name>
</gene>
<dbReference type="AlphaFoldDB" id="A0A5E4PGD6"/>
<proteinExistence type="predicted"/>
<protein>
    <submittedName>
        <fullName evidence="2">Uncharacterized protein</fullName>
    </submittedName>
</protein>
<accession>A0A5E4PGD6</accession>
<organism evidence="2 3">
    <name type="scientific">Aquicella siphonis</name>
    <dbReference type="NCBI Taxonomy" id="254247"/>
    <lineage>
        <taxon>Bacteria</taxon>
        <taxon>Pseudomonadati</taxon>
        <taxon>Pseudomonadota</taxon>
        <taxon>Gammaproteobacteria</taxon>
        <taxon>Legionellales</taxon>
        <taxon>Coxiellaceae</taxon>
        <taxon>Aquicella</taxon>
    </lineage>
</organism>
<dbReference type="EMBL" id="LR699119">
    <property type="protein sequence ID" value="VVC76019.1"/>
    <property type="molecule type" value="Genomic_DNA"/>
</dbReference>
<evidence type="ECO:0000313" key="2">
    <source>
        <dbReference type="EMBL" id="VVC76019.1"/>
    </source>
</evidence>
<dbReference type="RefSeq" id="WP_148339273.1">
    <property type="nucleotide sequence ID" value="NZ_LR699119.1"/>
</dbReference>
<feature type="region of interest" description="Disordered" evidence="1">
    <location>
        <begin position="40"/>
        <end position="92"/>
    </location>
</feature>
<dbReference type="Proteomes" id="UP000324194">
    <property type="component" value="Chromosome 1"/>
</dbReference>
<dbReference type="KEGG" id="asip:AQUSIP_13200"/>
<keyword evidence="3" id="KW-1185">Reference proteome</keyword>
<evidence type="ECO:0000256" key="1">
    <source>
        <dbReference type="SAM" id="MobiDB-lite"/>
    </source>
</evidence>
<evidence type="ECO:0000313" key="3">
    <source>
        <dbReference type="Proteomes" id="UP000324194"/>
    </source>
</evidence>
<reference evidence="2 3" key="1">
    <citation type="submission" date="2019-08" db="EMBL/GenBank/DDBJ databases">
        <authorList>
            <person name="Guy L."/>
        </authorList>
    </citation>
    <scope>NUCLEOTIDE SEQUENCE [LARGE SCALE GENOMIC DNA]</scope>
    <source>
        <strain evidence="2 3">SGT-108</strain>
    </source>
</reference>